<dbReference type="EMBL" id="RSED01000002">
    <property type="protein sequence ID" value="RRS05782.1"/>
    <property type="molecule type" value="Genomic_DNA"/>
</dbReference>
<evidence type="ECO:0000313" key="2">
    <source>
        <dbReference type="Proteomes" id="UP000269265"/>
    </source>
</evidence>
<proteinExistence type="predicted"/>
<name>A0A426VFU9_9BURK</name>
<comment type="caution">
    <text evidence="1">The sequence shown here is derived from an EMBL/GenBank/DDBJ whole genome shotgun (WGS) entry which is preliminary data.</text>
</comment>
<evidence type="ECO:0000313" key="1">
    <source>
        <dbReference type="EMBL" id="RRS05782.1"/>
    </source>
</evidence>
<dbReference type="Proteomes" id="UP000269265">
    <property type="component" value="Unassembled WGS sequence"/>
</dbReference>
<dbReference type="AlphaFoldDB" id="A0A426VFU9"/>
<gene>
    <name evidence="1" type="ORF">EIP75_02635</name>
</gene>
<keyword evidence="2" id="KW-1185">Reference proteome</keyword>
<organism evidence="1 2">
    <name type="scientific">Aquabacterium soli</name>
    <dbReference type="NCBI Taxonomy" id="2493092"/>
    <lineage>
        <taxon>Bacteria</taxon>
        <taxon>Pseudomonadati</taxon>
        <taxon>Pseudomonadota</taxon>
        <taxon>Betaproteobacteria</taxon>
        <taxon>Burkholderiales</taxon>
        <taxon>Aquabacterium</taxon>
    </lineage>
</organism>
<dbReference type="RefSeq" id="WP_125241689.1">
    <property type="nucleotide sequence ID" value="NZ_RSED01000002.1"/>
</dbReference>
<dbReference type="OrthoDB" id="8756642at2"/>
<accession>A0A426VFU9</accession>
<sequence length="247" mass="26702">MSRLQAQWRRLYALPSPQGDHTQGPDLVGPQGQVRALVLQLARPADWPAMAHLWQGVQDDLNLPAPAIAVNGVDGYQLWFSVSQAITADQAHGFLTLLCHRYWAEVPAERVSLMPLAQGGTPPTWRHAAPVPAPARMAGQWSAFVARDLAPVFNDSPWLDIPPNPEGQADLLLRLRSIEHDELVALLGASAPAHAASAGSHTSPDPLVPQAPPQDAHQFLLRVMNDPTVELALRIEAAKALLLQPPA</sequence>
<reference evidence="1 2" key="1">
    <citation type="submission" date="2018-12" db="EMBL/GenBank/DDBJ databases">
        <title>The whole draft genome of Aquabacterium sp. SJQ9.</title>
        <authorList>
            <person name="Sun L."/>
            <person name="Gao X."/>
            <person name="Chen W."/>
            <person name="Huang K."/>
        </authorList>
    </citation>
    <scope>NUCLEOTIDE SEQUENCE [LARGE SCALE GENOMIC DNA]</scope>
    <source>
        <strain evidence="1 2">SJQ9</strain>
    </source>
</reference>
<protein>
    <submittedName>
        <fullName evidence="1">Uncharacterized protein</fullName>
    </submittedName>
</protein>